<dbReference type="WBParaSite" id="ES5_v2.g15613.t1">
    <property type="protein sequence ID" value="ES5_v2.g15613.t1"/>
    <property type="gene ID" value="ES5_v2.g15613"/>
</dbReference>
<reference evidence="2" key="1">
    <citation type="submission" date="2022-11" db="UniProtKB">
        <authorList>
            <consortium name="WormBaseParasite"/>
        </authorList>
    </citation>
    <scope>IDENTIFICATION</scope>
</reference>
<protein>
    <submittedName>
        <fullName evidence="2">IRG-type G domain-containing protein</fullName>
    </submittedName>
</protein>
<dbReference type="Proteomes" id="UP000887579">
    <property type="component" value="Unplaced"/>
</dbReference>
<accession>A0AC34FEA1</accession>
<proteinExistence type="predicted"/>
<evidence type="ECO:0000313" key="1">
    <source>
        <dbReference type="Proteomes" id="UP000887579"/>
    </source>
</evidence>
<evidence type="ECO:0000313" key="2">
    <source>
        <dbReference type="WBParaSite" id="ES5_v2.g15613.t1"/>
    </source>
</evidence>
<name>A0AC34FEA1_9BILA</name>
<sequence>MSIFGRRRRRRRNAAAAEAEEQARIHANLQLQQQQQLQEIQRQLELQRAINERQKAEEESKTEEARMNREKREAEIKKEAEDRRRETDRLHRIQMAHLKARQNERREEERRRQEEADKLYKFEQEQRKREAEIQKREREEAAEKEKEILREMHARDQEYAENVMKMQKEMHKASLQAQKEKEEQIRQERDVQQQMADKQIKVMREMHKEEINSSQSRHGEMLKVITEQLEIQKKRNEKLMQNFADLLQQFTKCRNDFLSYVKEKPENDIVISEDMEETMRKAKADLNLDTVNCYNFAFVGHTKTGKSSLINAMRGLEDSHLDAAAVGITETTHEIKPYTFPDPGFKHVLIYDIPGAGTLTHDANSYYQDKCLCAFDCLIICAQDTLGREEIDFAIQSLRYNQPIAFVRSRCDIVLDNAKKMKEIKKIDQNAVFKYIKKMSDFYIAEIARTEKPELQRVPCFFVSAYSLRDLINGEEPEAVYHEQAFLDYIKTKSKFSRNIVS</sequence>
<organism evidence="1 2">
    <name type="scientific">Panagrolaimus sp. ES5</name>
    <dbReference type="NCBI Taxonomy" id="591445"/>
    <lineage>
        <taxon>Eukaryota</taxon>
        <taxon>Metazoa</taxon>
        <taxon>Ecdysozoa</taxon>
        <taxon>Nematoda</taxon>
        <taxon>Chromadorea</taxon>
        <taxon>Rhabditida</taxon>
        <taxon>Tylenchina</taxon>
        <taxon>Panagrolaimomorpha</taxon>
        <taxon>Panagrolaimoidea</taxon>
        <taxon>Panagrolaimidae</taxon>
        <taxon>Panagrolaimus</taxon>
    </lineage>
</organism>